<name>A0A0P6XMK3_9CHLR</name>
<dbReference type="STRING" id="360411.AC812_03645"/>
<sequence length="219" mass="24301">MNKRLPLGFLAILLIVLLAGVGVAYGLWSETLTIDGIVNTGEVNVGFRNVNVEEGVAVNGILTKPEPKEKADAANCYTEILNKGFDNETLQVTTKGAYPSWHCFVTYEVVSTGNVPVHINKPGYKLIYGPKPAWKDLGITECKLFKAGKTTAEEESTCTETDPTKCPPAPSYWQLHEGDKLECKLTIHFNNYEGGEPISENSTYTFQYQIMAYQWNEKP</sequence>
<dbReference type="EMBL" id="LGHJ01000009">
    <property type="protein sequence ID" value="KPL77620.1"/>
    <property type="molecule type" value="Genomic_DNA"/>
</dbReference>
<gene>
    <name evidence="1" type="ORF">AC812_03645</name>
</gene>
<dbReference type="Proteomes" id="UP000050514">
    <property type="component" value="Unassembled WGS sequence"/>
</dbReference>
<keyword evidence="2" id="KW-1185">Reference proteome</keyword>
<accession>A0A0P6XMK3</accession>
<organism evidence="1 2">
    <name type="scientific">Bellilinea caldifistulae</name>
    <dbReference type="NCBI Taxonomy" id="360411"/>
    <lineage>
        <taxon>Bacteria</taxon>
        <taxon>Bacillati</taxon>
        <taxon>Chloroflexota</taxon>
        <taxon>Anaerolineae</taxon>
        <taxon>Anaerolineales</taxon>
        <taxon>Anaerolineaceae</taxon>
        <taxon>Bellilinea</taxon>
    </lineage>
</organism>
<evidence type="ECO:0000313" key="1">
    <source>
        <dbReference type="EMBL" id="KPL77620.1"/>
    </source>
</evidence>
<proteinExistence type="predicted"/>
<evidence type="ECO:0008006" key="3">
    <source>
        <dbReference type="Google" id="ProtNLM"/>
    </source>
</evidence>
<dbReference type="AlphaFoldDB" id="A0A0P6XMK3"/>
<protein>
    <recommendedName>
        <fullName evidence="3">SipW-cognate class signal peptide</fullName>
    </recommendedName>
</protein>
<dbReference type="RefSeq" id="WP_061913541.1">
    <property type="nucleotide sequence ID" value="NZ_DF967971.1"/>
</dbReference>
<dbReference type="OrthoDB" id="9983619at2"/>
<evidence type="ECO:0000313" key="2">
    <source>
        <dbReference type="Proteomes" id="UP000050514"/>
    </source>
</evidence>
<comment type="caution">
    <text evidence="1">The sequence shown here is derived from an EMBL/GenBank/DDBJ whole genome shotgun (WGS) entry which is preliminary data.</text>
</comment>
<reference evidence="1 2" key="1">
    <citation type="submission" date="2015-07" db="EMBL/GenBank/DDBJ databases">
        <title>Draft genome of Bellilinea caldifistulae DSM 17877.</title>
        <authorList>
            <person name="Hemp J."/>
            <person name="Ward L.M."/>
            <person name="Pace L.A."/>
            <person name="Fischer W.W."/>
        </authorList>
    </citation>
    <scope>NUCLEOTIDE SEQUENCE [LARGE SCALE GENOMIC DNA]</scope>
    <source>
        <strain evidence="1 2">GOMI-1</strain>
    </source>
</reference>